<dbReference type="PROSITE" id="PS00108">
    <property type="entry name" value="PROTEIN_KINASE_ST"/>
    <property type="match status" value="1"/>
</dbReference>
<dbReference type="PROSITE" id="PS00107">
    <property type="entry name" value="PROTEIN_KINASE_ATP"/>
    <property type="match status" value="1"/>
</dbReference>
<dbReference type="PANTHER" id="PTHR43289:SF34">
    <property type="entry name" value="SERINE_THREONINE-PROTEIN KINASE YBDM-RELATED"/>
    <property type="match status" value="1"/>
</dbReference>
<dbReference type="SUPFAM" id="SSF56112">
    <property type="entry name" value="Protein kinase-like (PK-like)"/>
    <property type="match status" value="1"/>
</dbReference>
<keyword evidence="8" id="KW-1185">Reference proteome</keyword>
<proteinExistence type="predicted"/>
<name>A0AA48GTA6_9BACT</name>
<dbReference type="InterPro" id="IPR017441">
    <property type="entry name" value="Protein_kinase_ATP_BS"/>
</dbReference>
<organism evidence="7 8">
    <name type="scientific">Mesoterricola sediminis</name>
    <dbReference type="NCBI Taxonomy" id="2927980"/>
    <lineage>
        <taxon>Bacteria</taxon>
        <taxon>Pseudomonadati</taxon>
        <taxon>Acidobacteriota</taxon>
        <taxon>Holophagae</taxon>
        <taxon>Holophagales</taxon>
        <taxon>Holophagaceae</taxon>
        <taxon>Mesoterricola</taxon>
    </lineage>
</organism>
<dbReference type="GO" id="GO:0004674">
    <property type="term" value="F:protein serine/threonine kinase activity"/>
    <property type="evidence" value="ECO:0007669"/>
    <property type="project" value="TreeGrafter"/>
</dbReference>
<evidence type="ECO:0000256" key="5">
    <source>
        <dbReference type="PROSITE-ProRule" id="PRU10141"/>
    </source>
</evidence>
<evidence type="ECO:0000256" key="2">
    <source>
        <dbReference type="ARBA" id="ARBA00022741"/>
    </source>
</evidence>
<dbReference type="SUPFAM" id="SSF48452">
    <property type="entry name" value="TPR-like"/>
    <property type="match status" value="1"/>
</dbReference>
<dbReference type="GO" id="GO:0005524">
    <property type="term" value="F:ATP binding"/>
    <property type="evidence" value="ECO:0007669"/>
    <property type="project" value="UniProtKB-UniRule"/>
</dbReference>
<evidence type="ECO:0000259" key="6">
    <source>
        <dbReference type="PROSITE" id="PS50011"/>
    </source>
</evidence>
<keyword evidence="3" id="KW-0418">Kinase</keyword>
<evidence type="ECO:0000256" key="1">
    <source>
        <dbReference type="ARBA" id="ARBA00022679"/>
    </source>
</evidence>
<dbReference type="AlphaFoldDB" id="A0AA48GTA6"/>
<keyword evidence="4 5" id="KW-0067">ATP-binding</keyword>
<feature type="domain" description="Protein kinase" evidence="6">
    <location>
        <begin position="1"/>
        <end position="245"/>
    </location>
</feature>
<sequence>MRGPLLGKGGMGEVLEAWDVVLCRTVALKNLRDLDPTAMIRFVHEAQIQARVVHPNICRIYDIESSDANLRIAMQLIRGPNLEQVARQLSVPEVVGILAQVAEAVHAAHRVHLIHRDLKPSNILLERHADGRWIPYICDFGLAVSMDEPALTQSQTVLGTPAYMAPEQLEGAREQVGPPTDVYALGGTLYYCLVGVPPPPPGLRDSRRTKTGLPRDLELILRTCLARDPARRYPTAAALAEDLWRFQHREPVQAWVPNRRPGLSRLPRHGRIVLAAAASTLLAVTTVAAALHWADRRALLAAHDQSVTTLREMEGAVDAFHAEEALPPHDMRPARAHVKARLEALLRRMPGARDPFLRAGWYAVGRYRMALGDYRGAAQAFQQARRPGDMDEAFQRQVNEARLGALLEGLDAAAPGLVPADEPVPVSSLDPLRTLIRHAEQRDLAAAVQTLPLIPDGAIRAPQGWASHLFCALGRQRYRAGDPDGAGEAFAQAVALARQSAASWPSGAKYSHALARAALAQTEFLLEEGRPTDEGLALIHGWVHQGLRLDPSDPDLQEDFLAGHVLQARRLLLRGEDPGPEVEAALAYADTRMKEDGRPRTRAQRMLLHLTQAQFAVRRGRDPWPPLVEALRTAESGPFFLRDHLTGALLLKASLEAGQGRDPRPTLEDGLERLKQARNSWRDRESEARLWLARADYERAQGLDDRPSLDAAEAAAGEALRAFPAAPGPSAVKALALLRRMEREPGRRQSLLPAARVFARAALRGPQDPAIASRLGGLSGGTP</sequence>
<dbReference type="Gene3D" id="1.25.40.10">
    <property type="entry name" value="Tetratricopeptide repeat domain"/>
    <property type="match status" value="1"/>
</dbReference>
<dbReference type="CDD" id="cd14014">
    <property type="entry name" value="STKc_PknB_like"/>
    <property type="match status" value="1"/>
</dbReference>
<dbReference type="PROSITE" id="PS50011">
    <property type="entry name" value="PROTEIN_KINASE_DOM"/>
    <property type="match status" value="1"/>
</dbReference>
<dbReference type="InterPro" id="IPR008271">
    <property type="entry name" value="Ser/Thr_kinase_AS"/>
</dbReference>
<dbReference type="EMBL" id="AP027081">
    <property type="protein sequence ID" value="BDU75794.1"/>
    <property type="molecule type" value="Genomic_DNA"/>
</dbReference>
<dbReference type="Gene3D" id="3.30.200.20">
    <property type="entry name" value="Phosphorylase Kinase, domain 1"/>
    <property type="match status" value="1"/>
</dbReference>
<keyword evidence="1" id="KW-0808">Transferase</keyword>
<dbReference type="PANTHER" id="PTHR43289">
    <property type="entry name" value="MITOGEN-ACTIVATED PROTEIN KINASE KINASE KINASE 20-RELATED"/>
    <property type="match status" value="1"/>
</dbReference>
<evidence type="ECO:0000256" key="4">
    <source>
        <dbReference type="ARBA" id="ARBA00022840"/>
    </source>
</evidence>
<dbReference type="Gene3D" id="1.10.510.10">
    <property type="entry name" value="Transferase(Phosphotransferase) domain 1"/>
    <property type="match status" value="1"/>
</dbReference>
<dbReference type="Proteomes" id="UP001228113">
    <property type="component" value="Chromosome"/>
</dbReference>
<dbReference type="InterPro" id="IPR000719">
    <property type="entry name" value="Prot_kinase_dom"/>
</dbReference>
<dbReference type="SMART" id="SM00220">
    <property type="entry name" value="S_TKc"/>
    <property type="match status" value="1"/>
</dbReference>
<dbReference type="InterPro" id="IPR011990">
    <property type="entry name" value="TPR-like_helical_dom_sf"/>
</dbReference>
<dbReference type="RefSeq" id="WP_316411111.1">
    <property type="nucleotide sequence ID" value="NZ_AP027081.1"/>
</dbReference>
<evidence type="ECO:0000313" key="8">
    <source>
        <dbReference type="Proteomes" id="UP001228113"/>
    </source>
</evidence>
<reference evidence="7" key="1">
    <citation type="journal article" date="2023" name="Int. J. Syst. Evol. Microbiol.">
        <title>Mesoterricola silvestris gen. nov., sp. nov., Mesoterricola sediminis sp. nov., Geothrix oryzae sp. nov., Geothrix edaphica sp. nov., Geothrix rubra sp. nov., and Geothrix limicola sp. nov., six novel members of Acidobacteriota isolated from soils.</title>
        <authorList>
            <person name="Itoh H."/>
            <person name="Sugisawa Y."/>
            <person name="Mise K."/>
            <person name="Xu Z."/>
            <person name="Kuniyasu M."/>
            <person name="Ushijima N."/>
            <person name="Kawano K."/>
            <person name="Kobayashi E."/>
            <person name="Shiratori Y."/>
            <person name="Masuda Y."/>
            <person name="Senoo K."/>
        </authorList>
    </citation>
    <scope>NUCLEOTIDE SEQUENCE</scope>
    <source>
        <strain evidence="7">W786</strain>
    </source>
</reference>
<evidence type="ECO:0000256" key="3">
    <source>
        <dbReference type="ARBA" id="ARBA00022777"/>
    </source>
</evidence>
<gene>
    <name evidence="7" type="ORF">METESE_07520</name>
</gene>
<protein>
    <recommendedName>
        <fullName evidence="6">Protein kinase domain-containing protein</fullName>
    </recommendedName>
</protein>
<accession>A0AA48GTA6</accession>
<keyword evidence="2 5" id="KW-0547">Nucleotide-binding</keyword>
<dbReference type="Pfam" id="PF00069">
    <property type="entry name" value="Pkinase"/>
    <property type="match status" value="1"/>
</dbReference>
<dbReference type="InterPro" id="IPR011009">
    <property type="entry name" value="Kinase-like_dom_sf"/>
</dbReference>
<dbReference type="KEGG" id="msea:METESE_07520"/>
<evidence type="ECO:0000313" key="7">
    <source>
        <dbReference type="EMBL" id="BDU75794.1"/>
    </source>
</evidence>
<feature type="binding site" evidence="5">
    <location>
        <position position="29"/>
    </location>
    <ligand>
        <name>ATP</name>
        <dbReference type="ChEBI" id="CHEBI:30616"/>
    </ligand>
</feature>